<dbReference type="RefSeq" id="WP_203988122.1">
    <property type="nucleotide sequence ID" value="NZ_BOOU01000053.1"/>
</dbReference>
<comment type="catalytic activity">
    <reaction evidence="1">
        <text>L-tryptophan + O2 = N-formyl-L-kynurenine</text>
        <dbReference type="Rhea" id="RHEA:24536"/>
        <dbReference type="ChEBI" id="CHEBI:15379"/>
        <dbReference type="ChEBI" id="CHEBI:57912"/>
        <dbReference type="ChEBI" id="CHEBI:58629"/>
        <dbReference type="EC" id="1.13.11.11"/>
    </reaction>
</comment>
<evidence type="ECO:0000256" key="1">
    <source>
        <dbReference type="HAMAP-Rule" id="MF_01972"/>
    </source>
</evidence>
<dbReference type="SUPFAM" id="SSF140959">
    <property type="entry name" value="Indolic compounds 2,3-dioxygenase-like"/>
    <property type="match status" value="1"/>
</dbReference>
<keyword evidence="1" id="KW-0560">Oxidoreductase</keyword>
<accession>A0A919V1N6</accession>
<comment type="function">
    <text evidence="1">Heme-dependent dioxygenase that catalyzes the oxidative cleavage of the L-tryptophan (L-Trp) pyrrole ring and converts L-tryptophan to N-formyl-L-kynurenine. Catalyzes the oxidative cleavage of the indole moiety.</text>
</comment>
<organism evidence="2 3">
    <name type="scientific">Sphaerisporangium rufum</name>
    <dbReference type="NCBI Taxonomy" id="1381558"/>
    <lineage>
        <taxon>Bacteria</taxon>
        <taxon>Bacillati</taxon>
        <taxon>Actinomycetota</taxon>
        <taxon>Actinomycetes</taxon>
        <taxon>Streptosporangiales</taxon>
        <taxon>Streptosporangiaceae</taxon>
        <taxon>Sphaerisporangium</taxon>
    </lineage>
</organism>
<comment type="caution">
    <text evidence="2">The sequence shown here is derived from an EMBL/GenBank/DDBJ whole genome shotgun (WGS) entry which is preliminary data.</text>
</comment>
<reference evidence="2" key="1">
    <citation type="submission" date="2021-01" db="EMBL/GenBank/DDBJ databases">
        <title>Whole genome shotgun sequence of Sphaerisporangium rufum NBRC 109079.</title>
        <authorList>
            <person name="Komaki H."/>
            <person name="Tamura T."/>
        </authorList>
    </citation>
    <scope>NUCLEOTIDE SEQUENCE</scope>
    <source>
        <strain evidence="2">NBRC 109079</strain>
    </source>
</reference>
<dbReference type="HAMAP" id="MF_01972">
    <property type="entry name" value="T23O"/>
    <property type="match status" value="1"/>
</dbReference>
<evidence type="ECO:0000313" key="2">
    <source>
        <dbReference type="EMBL" id="GII78807.1"/>
    </source>
</evidence>
<dbReference type="PANTHER" id="PTHR10138:SF0">
    <property type="entry name" value="TRYPTOPHAN 2,3-DIOXYGENASE"/>
    <property type="match status" value="1"/>
</dbReference>
<dbReference type="GO" id="GO:0019441">
    <property type="term" value="P:L-tryptophan catabolic process to kynurenine"/>
    <property type="evidence" value="ECO:0007669"/>
    <property type="project" value="UniProtKB-UniRule"/>
</dbReference>
<dbReference type="EC" id="1.13.11.11" evidence="1"/>
<dbReference type="InterPro" id="IPR037217">
    <property type="entry name" value="Trp/Indoleamine_2_3_dOase-like"/>
</dbReference>
<dbReference type="Gene3D" id="1.20.58.480">
    <property type="match status" value="1"/>
</dbReference>
<dbReference type="GO" id="GO:0019442">
    <property type="term" value="P:L-tryptophan catabolic process to acetyl-CoA"/>
    <property type="evidence" value="ECO:0007669"/>
    <property type="project" value="TreeGrafter"/>
</dbReference>
<dbReference type="EMBL" id="BOOU01000053">
    <property type="protein sequence ID" value="GII78807.1"/>
    <property type="molecule type" value="Genomic_DNA"/>
</dbReference>
<sequence length="293" mass="32636">MTSRRRAAGARIRPGGARQRAIRTAANRGAPTLDFPAQTPYDEYVGAETLHRLQRTVTDIPEERAFLVTTQIMELYFGLLRAEWLLVQRLLDGGDAAGATAVLSRSTRYFDGLNAAWGALGWMTPAQFNSFRDDLGEGSGFQSAMYRHLEFLLGNKSAALVRPHRRSPRVHGELLAALDRPSLYDSVLALLARRGLAVPPPGDPRAEYVPSQAVEDAWVEIYARGPGDDLHDLGEALTDVSERFTDWRYRHLMSVRRTMGAKPGTGGSSGVSWLERSLRREVFPELWSARTRM</sequence>
<comment type="cofactor">
    <cofactor evidence="1">
        <name>heme</name>
        <dbReference type="ChEBI" id="CHEBI:30413"/>
    </cofactor>
    <text evidence="1">Binds 1 heme group per subunit.</text>
</comment>
<comment type="similarity">
    <text evidence="1">Belongs to the tryptophan 2,3-dioxygenase family.</text>
</comment>
<dbReference type="PANTHER" id="PTHR10138">
    <property type="entry name" value="TRYPTOPHAN 2,3-DIOXYGENASE"/>
    <property type="match status" value="1"/>
</dbReference>
<dbReference type="GO" id="GO:0004833">
    <property type="term" value="F:L-tryptophan 2,3-dioxygenase activity"/>
    <property type="evidence" value="ECO:0007669"/>
    <property type="project" value="UniProtKB-UniRule"/>
</dbReference>
<evidence type="ECO:0000313" key="3">
    <source>
        <dbReference type="Proteomes" id="UP000655287"/>
    </source>
</evidence>
<name>A0A919V1N6_9ACTN</name>
<comment type="pathway">
    <text evidence="1">Amino-acid degradation; L-tryptophan degradation via kynurenine pathway; L-kynurenine from L-tryptophan: step 1/2.</text>
</comment>
<dbReference type="InterPro" id="IPR004981">
    <property type="entry name" value="Trp_2_3_dOase"/>
</dbReference>
<comment type="subunit">
    <text evidence="1">Homotetramer.</text>
</comment>
<keyword evidence="1" id="KW-0223">Dioxygenase</keyword>
<keyword evidence="1" id="KW-0349">Heme</keyword>
<protein>
    <recommendedName>
        <fullName evidence="1">Tryptophan 2,3-dioxygenase</fullName>
        <shortName evidence="1">TDO</shortName>
        <ecNumber evidence="1">1.13.11.11</ecNumber>
    </recommendedName>
    <alternativeName>
        <fullName evidence="1">Tryptamin 2,3-dioxygenase</fullName>
    </alternativeName>
    <alternativeName>
        <fullName evidence="1">Tryptophan oxygenase</fullName>
        <shortName evidence="1">TO</shortName>
        <shortName evidence="1">TRPO</shortName>
    </alternativeName>
    <alternativeName>
        <fullName evidence="1">Tryptophan pyrrolase</fullName>
    </alternativeName>
    <alternativeName>
        <fullName evidence="1">Tryptophanase</fullName>
    </alternativeName>
</protein>
<proteinExistence type="inferred from homology"/>
<keyword evidence="1" id="KW-0479">Metal-binding</keyword>
<dbReference type="GO" id="GO:0046872">
    <property type="term" value="F:metal ion binding"/>
    <property type="evidence" value="ECO:0007669"/>
    <property type="project" value="UniProtKB-KW"/>
</dbReference>
<dbReference type="GO" id="GO:0020037">
    <property type="term" value="F:heme binding"/>
    <property type="evidence" value="ECO:0007669"/>
    <property type="project" value="UniProtKB-UniRule"/>
</dbReference>
<dbReference type="Pfam" id="PF03301">
    <property type="entry name" value="Trp_dioxygenase"/>
    <property type="match status" value="2"/>
</dbReference>
<keyword evidence="3" id="KW-1185">Reference proteome</keyword>
<gene>
    <name evidence="1 2" type="primary">kynA</name>
    <name evidence="2" type="ORF">Sru01_37890</name>
</gene>
<feature type="binding site" evidence="1">
    <location>
        <position position="132"/>
    </location>
    <ligand>
        <name>substrate</name>
    </ligand>
</feature>
<keyword evidence="1" id="KW-0408">Iron</keyword>
<dbReference type="AlphaFoldDB" id="A0A919V1N6"/>
<dbReference type="Proteomes" id="UP000655287">
    <property type="component" value="Unassembled WGS sequence"/>
</dbReference>
<comment type="caution">
    <text evidence="1">Lacks conserved residue(s) required for the propagation of feature annotation.</text>
</comment>
<feature type="binding site" evidence="1">
    <location>
        <position position="265"/>
    </location>
    <ligand>
        <name>substrate</name>
    </ligand>
</feature>
<feature type="binding site" description="axial binding residue" evidence="1">
    <location>
        <position position="251"/>
    </location>
    <ligand>
        <name>heme</name>
        <dbReference type="ChEBI" id="CHEBI:30413"/>
    </ligand>
    <ligandPart>
        <name>Fe</name>
        <dbReference type="ChEBI" id="CHEBI:18248"/>
    </ligandPart>
</feature>
<keyword evidence="1" id="KW-0823">Tryptophan catabolism</keyword>